<keyword evidence="3" id="KW-1185">Reference proteome</keyword>
<name>A0A1T4YGR3_9CLOT</name>
<proteinExistence type="predicted"/>
<dbReference type="STRING" id="1147123.SAMN05443428_1531"/>
<dbReference type="AlphaFoldDB" id="A0A1T4YGR3"/>
<organism evidence="2 3">
    <name type="scientific">Caloramator quimbayensis</name>
    <dbReference type="NCBI Taxonomy" id="1147123"/>
    <lineage>
        <taxon>Bacteria</taxon>
        <taxon>Bacillati</taxon>
        <taxon>Bacillota</taxon>
        <taxon>Clostridia</taxon>
        <taxon>Eubacteriales</taxon>
        <taxon>Clostridiaceae</taxon>
        <taxon>Caloramator</taxon>
    </lineage>
</organism>
<evidence type="ECO:0008006" key="4">
    <source>
        <dbReference type="Google" id="ProtNLM"/>
    </source>
</evidence>
<sequence>MDYLRETIEYLRNYNNLVIAKMNLEDEINKLNAEIEGRAIAYKDMPGGSSIDAEDILINKIFRRDRAETELKETINAIESIENTLNNFAKDNEKYEKILREWLINNKSLEYVAEQLGISERHIYREKNKALKKYAIQLFGIKVLK</sequence>
<dbReference type="RefSeq" id="WP_078697900.1">
    <property type="nucleotide sequence ID" value="NZ_FUYH01000053.1"/>
</dbReference>
<evidence type="ECO:0000313" key="2">
    <source>
        <dbReference type="EMBL" id="SKB01017.1"/>
    </source>
</evidence>
<dbReference type="OrthoDB" id="1682114at2"/>
<protein>
    <recommendedName>
        <fullName evidence="4">Phage transcriptional activator, RinA family</fullName>
    </recommendedName>
</protein>
<evidence type="ECO:0000313" key="3">
    <source>
        <dbReference type="Proteomes" id="UP000190105"/>
    </source>
</evidence>
<dbReference type="InterPro" id="IPR010861">
    <property type="entry name" value="DUF1492"/>
</dbReference>
<accession>A0A1T4YGR3</accession>
<evidence type="ECO:0000256" key="1">
    <source>
        <dbReference type="SAM" id="Coils"/>
    </source>
</evidence>
<reference evidence="3" key="1">
    <citation type="submission" date="2017-02" db="EMBL/GenBank/DDBJ databases">
        <authorList>
            <person name="Varghese N."/>
            <person name="Submissions S."/>
        </authorList>
    </citation>
    <scope>NUCLEOTIDE SEQUENCE [LARGE SCALE GENOMIC DNA]</scope>
    <source>
        <strain evidence="3">USBA 833</strain>
    </source>
</reference>
<dbReference type="Pfam" id="PF07374">
    <property type="entry name" value="DUF1492"/>
    <property type="match status" value="1"/>
</dbReference>
<gene>
    <name evidence="2" type="ORF">SAMN05443428_1531</name>
</gene>
<keyword evidence="1" id="KW-0175">Coiled coil</keyword>
<feature type="coiled-coil region" evidence="1">
    <location>
        <begin position="14"/>
        <end position="98"/>
    </location>
</feature>
<dbReference type="Proteomes" id="UP000190105">
    <property type="component" value="Unassembled WGS sequence"/>
</dbReference>
<dbReference type="EMBL" id="FUYH01000053">
    <property type="protein sequence ID" value="SKB01017.1"/>
    <property type="molecule type" value="Genomic_DNA"/>
</dbReference>